<keyword evidence="2" id="KW-1185">Reference proteome</keyword>
<dbReference type="EMBL" id="JAJFZV010000001">
    <property type="protein sequence ID" value="MCC3296402.1"/>
    <property type="molecule type" value="Genomic_DNA"/>
</dbReference>
<organism evidence="1 2">
    <name type="scientific">Arthrobacter caoxuetaonis</name>
    <dbReference type="NCBI Taxonomy" id="2886935"/>
    <lineage>
        <taxon>Bacteria</taxon>
        <taxon>Bacillati</taxon>
        <taxon>Actinomycetota</taxon>
        <taxon>Actinomycetes</taxon>
        <taxon>Micrococcales</taxon>
        <taxon>Micrococcaceae</taxon>
        <taxon>Arthrobacter</taxon>
    </lineage>
</organism>
<gene>
    <name evidence="1" type="ORF">LJ757_01105</name>
</gene>
<dbReference type="AlphaFoldDB" id="A0A9X1MBL2"/>
<name>A0A9X1MBL2_9MICC</name>
<accession>A0A9X1MBL2</accession>
<dbReference type="RefSeq" id="WP_227894135.1">
    <property type="nucleotide sequence ID" value="NZ_CP099466.1"/>
</dbReference>
<protein>
    <submittedName>
        <fullName evidence="1">Uncharacterized protein</fullName>
    </submittedName>
</protein>
<evidence type="ECO:0000313" key="1">
    <source>
        <dbReference type="EMBL" id="MCC3296402.1"/>
    </source>
</evidence>
<proteinExistence type="predicted"/>
<reference evidence="1" key="1">
    <citation type="submission" date="2021-10" db="EMBL/GenBank/DDBJ databases">
        <title>Novel species in genus Arthrobacter.</title>
        <authorList>
            <person name="Liu Y."/>
        </authorList>
    </citation>
    <scope>NUCLEOTIDE SEQUENCE</scope>
    <source>
        <strain evidence="1">Zg-Y453</strain>
    </source>
</reference>
<evidence type="ECO:0000313" key="2">
    <source>
        <dbReference type="Proteomes" id="UP001139158"/>
    </source>
</evidence>
<dbReference type="Proteomes" id="UP001139158">
    <property type="component" value="Unassembled WGS sequence"/>
</dbReference>
<sequence length="128" mass="14520">MLPSSDPRCTAFSPGHKIHWIHGGRLNRYEDWIDVEVHADPELDLIYLIIAGQQQLMWHHDIPLLAEALALSPGQPQWCPRYSSLMVPGAFEGRNRSSFFYLATTGRAAPCRGRVPRHDLRMQDSDSA</sequence>
<comment type="caution">
    <text evidence="1">The sequence shown here is derived from an EMBL/GenBank/DDBJ whole genome shotgun (WGS) entry which is preliminary data.</text>
</comment>